<keyword evidence="2 3" id="KW-0344">Guanine-nucleotide releasing factor</keyword>
<dbReference type="Gene3D" id="1.20.870.10">
    <property type="entry name" value="Son of sevenless (SoS) protein Chain: S domain 1"/>
    <property type="match status" value="1"/>
</dbReference>
<dbReference type="PROSITE" id="PS50212">
    <property type="entry name" value="RASGEF_NTER"/>
    <property type="match status" value="1"/>
</dbReference>
<evidence type="ECO:0000313" key="10">
    <source>
        <dbReference type="Proteomes" id="UP000813824"/>
    </source>
</evidence>
<keyword evidence="1 4" id="KW-0728">SH3 domain</keyword>
<evidence type="ECO:0000259" key="6">
    <source>
        <dbReference type="PROSITE" id="PS50002"/>
    </source>
</evidence>
<organism evidence="9 10">
    <name type="scientific">Cristinia sonorae</name>
    <dbReference type="NCBI Taxonomy" id="1940300"/>
    <lineage>
        <taxon>Eukaryota</taxon>
        <taxon>Fungi</taxon>
        <taxon>Dikarya</taxon>
        <taxon>Basidiomycota</taxon>
        <taxon>Agaricomycotina</taxon>
        <taxon>Agaricomycetes</taxon>
        <taxon>Agaricomycetidae</taxon>
        <taxon>Agaricales</taxon>
        <taxon>Pleurotineae</taxon>
        <taxon>Stephanosporaceae</taxon>
        <taxon>Cristinia</taxon>
    </lineage>
</organism>
<dbReference type="AlphaFoldDB" id="A0A8K0XP51"/>
<evidence type="ECO:0000256" key="5">
    <source>
        <dbReference type="SAM" id="MobiDB-lite"/>
    </source>
</evidence>
<dbReference type="EMBL" id="JAEVFJ010000018">
    <property type="protein sequence ID" value="KAH8099722.1"/>
    <property type="molecule type" value="Genomic_DNA"/>
</dbReference>
<feature type="region of interest" description="Disordered" evidence="5">
    <location>
        <begin position="495"/>
        <end position="521"/>
    </location>
</feature>
<feature type="compositionally biased region" description="Low complexity" evidence="5">
    <location>
        <begin position="242"/>
        <end position="254"/>
    </location>
</feature>
<dbReference type="PROSITE" id="PS50009">
    <property type="entry name" value="RASGEF_CAT"/>
    <property type="match status" value="1"/>
</dbReference>
<protein>
    <submittedName>
        <fullName evidence="9">Ras GEF</fullName>
    </submittedName>
</protein>
<evidence type="ECO:0000256" key="4">
    <source>
        <dbReference type="PROSITE-ProRule" id="PRU00192"/>
    </source>
</evidence>
<dbReference type="GO" id="GO:0005886">
    <property type="term" value="C:plasma membrane"/>
    <property type="evidence" value="ECO:0007669"/>
    <property type="project" value="TreeGrafter"/>
</dbReference>
<name>A0A8K0XP51_9AGAR</name>
<sequence>MKSMARQQLPRLAIDAAPYTPEALWSSPSSSVSSSSAQGSVATSVFTPSPYSAGGIQVLCLYDFDTTEPDQLSFRRNEVLDVVKQEASGWWAALRQSDGAVGWIPSAYVELISEQAARARGHKIHIRVNTERLHPPILDERSSYLSTADEIRGYEWLPLSDTAKTLSHMTSPLHFPNDVSSAGAHSPLVAPEDDYPGSQLITVPDSTRIRAACPPSPSTPMPKPPLQLSLNIGPRSAPVGVSSSNSLPPQSQSPTIAPSPGAAPSHARQFRRRPVLIDDSTSLNRLSTLFETSDATELDFLVTSPVLADAMDVYPRAARVDKVKQITGDDDAQALYSAKIAHSALPWYLKPDHGDSEIRVEYDGMITSGTLPALVERLTVEHFTPAQEKRYRHTFLMTYRTFCTAQDLFGLLLSRYDMKPPLNLTPEELEVWKQKRLRTTQRRVLATFSSWLEHHRLLEDEPAIVDQLEHFLLSINSPTGNKVTAKQVLKTMERLASGNADDSENTSPPDTKHRRKTSSKDELHRMDAGLIAEHICLYERRLYARIVPQDCVDYVLQRQASAAPRLVAFCKTHDRLANWVKFSILSVEHVGKRAQTVDFWIKVAEKCRAINALSSLSAIVAALTSTALTRLNLTWAHVDRSDNLEPLSEFSDPLNGFPHYRSVQQETEDPCVPFIVMYLTDLTHVNEDFPDSSLDDGKKRSDMINFVKRVQFAEVVETMLRHQSRAYSFQNTEDPVLSAYIQWNLSQATEMDEAALWKMSEELHRAELVQMDLRRGLEAAGF</sequence>
<dbReference type="SMART" id="SM00147">
    <property type="entry name" value="RasGEF"/>
    <property type="match status" value="1"/>
</dbReference>
<evidence type="ECO:0000256" key="2">
    <source>
        <dbReference type="ARBA" id="ARBA00022658"/>
    </source>
</evidence>
<evidence type="ECO:0000256" key="1">
    <source>
        <dbReference type="ARBA" id="ARBA00022443"/>
    </source>
</evidence>
<dbReference type="PROSITE" id="PS50002">
    <property type="entry name" value="SH3"/>
    <property type="match status" value="1"/>
</dbReference>
<feature type="domain" description="SH3" evidence="6">
    <location>
        <begin position="53"/>
        <end position="114"/>
    </location>
</feature>
<dbReference type="GO" id="GO:0005085">
    <property type="term" value="F:guanyl-nucleotide exchange factor activity"/>
    <property type="evidence" value="ECO:0007669"/>
    <property type="project" value="UniProtKB-KW"/>
</dbReference>
<dbReference type="PROSITE" id="PS00720">
    <property type="entry name" value="RASGEF"/>
    <property type="match status" value="1"/>
</dbReference>
<feature type="compositionally biased region" description="Pro residues" evidence="5">
    <location>
        <begin position="214"/>
        <end position="225"/>
    </location>
</feature>
<dbReference type="Pfam" id="PF00618">
    <property type="entry name" value="RasGEF_N"/>
    <property type="match status" value="1"/>
</dbReference>
<dbReference type="GO" id="GO:0007265">
    <property type="term" value="P:Ras protein signal transduction"/>
    <property type="evidence" value="ECO:0007669"/>
    <property type="project" value="TreeGrafter"/>
</dbReference>
<dbReference type="InterPro" id="IPR036028">
    <property type="entry name" value="SH3-like_dom_sf"/>
</dbReference>
<dbReference type="PANTHER" id="PTHR23113:SF368">
    <property type="entry name" value="CELL DIVISION CONTROL PROTEIN 25"/>
    <property type="match status" value="1"/>
</dbReference>
<keyword evidence="10" id="KW-1185">Reference proteome</keyword>
<proteinExistence type="predicted"/>
<dbReference type="Pfam" id="PF00018">
    <property type="entry name" value="SH3_1"/>
    <property type="match status" value="1"/>
</dbReference>
<feature type="domain" description="Ras-GEF" evidence="7">
    <location>
        <begin position="527"/>
        <end position="755"/>
    </location>
</feature>
<dbReference type="InterPro" id="IPR008937">
    <property type="entry name" value="Ras-like_GEF"/>
</dbReference>
<feature type="region of interest" description="Disordered" evidence="5">
    <location>
        <begin position="184"/>
        <end position="271"/>
    </location>
</feature>
<gene>
    <name evidence="9" type="ORF">BXZ70DRAFT_212830</name>
</gene>
<dbReference type="InterPro" id="IPR036964">
    <property type="entry name" value="RASGEF_cat_dom_sf"/>
</dbReference>
<dbReference type="SUPFAM" id="SSF50044">
    <property type="entry name" value="SH3-domain"/>
    <property type="match status" value="1"/>
</dbReference>
<dbReference type="Gene3D" id="1.10.840.10">
    <property type="entry name" value="Ras guanine-nucleotide exchange factors catalytic domain"/>
    <property type="match status" value="1"/>
</dbReference>
<dbReference type="CDD" id="cd06224">
    <property type="entry name" value="REM"/>
    <property type="match status" value="1"/>
</dbReference>
<evidence type="ECO:0000256" key="3">
    <source>
        <dbReference type="PROSITE-ProRule" id="PRU00168"/>
    </source>
</evidence>
<evidence type="ECO:0000313" key="9">
    <source>
        <dbReference type="EMBL" id="KAH8099722.1"/>
    </source>
</evidence>
<dbReference type="SMART" id="SM00326">
    <property type="entry name" value="SH3"/>
    <property type="match status" value="1"/>
</dbReference>
<dbReference type="SUPFAM" id="SSF48366">
    <property type="entry name" value="Ras GEF"/>
    <property type="match status" value="1"/>
</dbReference>
<accession>A0A8K0XP51</accession>
<evidence type="ECO:0000259" key="7">
    <source>
        <dbReference type="PROSITE" id="PS50009"/>
    </source>
</evidence>
<dbReference type="PANTHER" id="PTHR23113">
    <property type="entry name" value="GUANINE NUCLEOTIDE EXCHANGE FACTOR"/>
    <property type="match status" value="1"/>
</dbReference>
<dbReference type="InterPro" id="IPR019804">
    <property type="entry name" value="Ras_G-nucl-exch_fac_CS"/>
</dbReference>
<dbReference type="Gene3D" id="2.30.30.40">
    <property type="entry name" value="SH3 Domains"/>
    <property type="match status" value="1"/>
</dbReference>
<dbReference type="Proteomes" id="UP000813824">
    <property type="component" value="Unassembled WGS sequence"/>
</dbReference>
<dbReference type="InterPro" id="IPR023578">
    <property type="entry name" value="Ras_GEF_dom_sf"/>
</dbReference>
<dbReference type="InterPro" id="IPR000651">
    <property type="entry name" value="Ras-like_Gua-exchang_fac_N"/>
</dbReference>
<feature type="domain" description="N-terminal Ras-GEF" evidence="8">
    <location>
        <begin position="362"/>
        <end position="496"/>
    </location>
</feature>
<dbReference type="InterPro" id="IPR001895">
    <property type="entry name" value="RASGEF_cat_dom"/>
</dbReference>
<dbReference type="InterPro" id="IPR001452">
    <property type="entry name" value="SH3_domain"/>
</dbReference>
<dbReference type="OrthoDB" id="10255964at2759"/>
<reference evidence="9" key="1">
    <citation type="journal article" date="2021" name="New Phytol.">
        <title>Evolutionary innovations through gain and loss of genes in the ectomycorrhizal Boletales.</title>
        <authorList>
            <person name="Wu G."/>
            <person name="Miyauchi S."/>
            <person name="Morin E."/>
            <person name="Kuo A."/>
            <person name="Drula E."/>
            <person name="Varga T."/>
            <person name="Kohler A."/>
            <person name="Feng B."/>
            <person name="Cao Y."/>
            <person name="Lipzen A."/>
            <person name="Daum C."/>
            <person name="Hundley H."/>
            <person name="Pangilinan J."/>
            <person name="Johnson J."/>
            <person name="Barry K."/>
            <person name="LaButti K."/>
            <person name="Ng V."/>
            <person name="Ahrendt S."/>
            <person name="Min B."/>
            <person name="Choi I.G."/>
            <person name="Park H."/>
            <person name="Plett J.M."/>
            <person name="Magnuson J."/>
            <person name="Spatafora J.W."/>
            <person name="Nagy L.G."/>
            <person name="Henrissat B."/>
            <person name="Grigoriev I.V."/>
            <person name="Yang Z.L."/>
            <person name="Xu J."/>
            <person name="Martin F.M."/>
        </authorList>
    </citation>
    <scope>NUCLEOTIDE SEQUENCE</scope>
    <source>
        <strain evidence="9">KKN 215</strain>
    </source>
</reference>
<comment type="caution">
    <text evidence="9">The sequence shown here is derived from an EMBL/GenBank/DDBJ whole genome shotgun (WGS) entry which is preliminary data.</text>
</comment>
<dbReference type="SMART" id="SM00229">
    <property type="entry name" value="RasGEFN"/>
    <property type="match status" value="1"/>
</dbReference>
<evidence type="ECO:0000259" key="8">
    <source>
        <dbReference type="PROSITE" id="PS50212"/>
    </source>
</evidence>
<dbReference type="Pfam" id="PF00617">
    <property type="entry name" value="RasGEF"/>
    <property type="match status" value="1"/>
</dbReference>